<dbReference type="PROSITE" id="PS50102">
    <property type="entry name" value="RRM"/>
    <property type="match status" value="1"/>
</dbReference>
<feature type="domain" description="RRM" evidence="5">
    <location>
        <begin position="891"/>
        <end position="969"/>
    </location>
</feature>
<dbReference type="RefSeq" id="XP_067925386.1">
    <property type="nucleotide sequence ID" value="XM_068062643.1"/>
</dbReference>
<dbReference type="InterPro" id="IPR012677">
    <property type="entry name" value="Nucleotide-bd_a/b_plait_sf"/>
</dbReference>
<accession>A0A2C6KI51</accession>
<dbReference type="InterPro" id="IPR035979">
    <property type="entry name" value="RBD_domain_sf"/>
</dbReference>
<dbReference type="GO" id="GO:0003729">
    <property type="term" value="F:mRNA binding"/>
    <property type="evidence" value="ECO:0007669"/>
    <property type="project" value="UniProtKB-ARBA"/>
</dbReference>
<keyword evidence="7" id="KW-1185">Reference proteome</keyword>
<feature type="compositionally biased region" description="Basic and acidic residues" evidence="4">
    <location>
        <begin position="1068"/>
        <end position="1079"/>
    </location>
</feature>
<keyword evidence="2 3" id="KW-0694">RNA-binding</keyword>
<feature type="region of interest" description="Disordered" evidence="4">
    <location>
        <begin position="853"/>
        <end position="884"/>
    </location>
</feature>
<comment type="caution">
    <text evidence="6">The sequence shown here is derived from an EMBL/GenBank/DDBJ whole genome shotgun (WGS) entry which is preliminary data.</text>
</comment>
<dbReference type="AlphaFoldDB" id="A0A2C6KI51"/>
<dbReference type="SUPFAM" id="SSF54928">
    <property type="entry name" value="RNA-binding domain, RBD"/>
    <property type="match status" value="2"/>
</dbReference>
<evidence type="ECO:0000313" key="7">
    <source>
        <dbReference type="Proteomes" id="UP000221165"/>
    </source>
</evidence>
<feature type="compositionally biased region" description="Polar residues" evidence="4">
    <location>
        <begin position="499"/>
        <end position="513"/>
    </location>
</feature>
<dbReference type="InterPro" id="IPR000504">
    <property type="entry name" value="RRM_dom"/>
</dbReference>
<feature type="compositionally biased region" description="Polar residues" evidence="4">
    <location>
        <begin position="1"/>
        <end position="14"/>
    </location>
</feature>
<feature type="region of interest" description="Disordered" evidence="4">
    <location>
        <begin position="152"/>
        <end position="171"/>
    </location>
</feature>
<name>A0A2C6KI51_9APIC</name>
<dbReference type="PANTHER" id="PTHR24012">
    <property type="entry name" value="RNA BINDING PROTEIN"/>
    <property type="match status" value="1"/>
</dbReference>
<dbReference type="SMART" id="SM00360">
    <property type="entry name" value="RRM"/>
    <property type="match status" value="1"/>
</dbReference>
<feature type="compositionally biased region" description="Polar residues" evidence="4">
    <location>
        <begin position="1058"/>
        <end position="1067"/>
    </location>
</feature>
<evidence type="ECO:0000256" key="3">
    <source>
        <dbReference type="PROSITE-ProRule" id="PRU00176"/>
    </source>
</evidence>
<feature type="region of interest" description="Disordered" evidence="4">
    <location>
        <begin position="1122"/>
        <end position="1142"/>
    </location>
</feature>
<feature type="region of interest" description="Disordered" evidence="4">
    <location>
        <begin position="389"/>
        <end position="461"/>
    </location>
</feature>
<feature type="region of interest" description="Disordered" evidence="4">
    <location>
        <begin position="697"/>
        <end position="719"/>
    </location>
</feature>
<reference evidence="6 7" key="1">
    <citation type="journal article" date="2017" name="Int. J. Parasitol.">
        <title>The genome of the protozoan parasite Cystoisospora suis and a reverse vaccinology approach to identify vaccine candidates.</title>
        <authorList>
            <person name="Palmieri N."/>
            <person name="Shrestha A."/>
            <person name="Ruttkowski B."/>
            <person name="Beck T."/>
            <person name="Vogl C."/>
            <person name="Tomley F."/>
            <person name="Blake D.P."/>
            <person name="Joachim A."/>
        </authorList>
    </citation>
    <scope>NUCLEOTIDE SEQUENCE [LARGE SCALE GENOMIC DNA]</scope>
    <source>
        <strain evidence="6 7">Wien I</strain>
    </source>
</reference>
<feature type="compositionally biased region" description="Low complexity" evidence="4">
    <location>
        <begin position="1169"/>
        <end position="1180"/>
    </location>
</feature>
<feature type="region of interest" description="Disordered" evidence="4">
    <location>
        <begin position="1058"/>
        <end position="1081"/>
    </location>
</feature>
<feature type="compositionally biased region" description="Basic and acidic residues" evidence="4">
    <location>
        <begin position="1238"/>
        <end position="1255"/>
    </location>
</feature>
<evidence type="ECO:0000259" key="5">
    <source>
        <dbReference type="PROSITE" id="PS50102"/>
    </source>
</evidence>
<dbReference type="CDD" id="cd12362">
    <property type="entry name" value="RRM3_CELF1-6"/>
    <property type="match status" value="1"/>
</dbReference>
<feature type="compositionally biased region" description="Basic and acidic residues" evidence="4">
    <location>
        <begin position="1128"/>
        <end position="1140"/>
    </location>
</feature>
<feature type="compositionally biased region" description="Basic and acidic residues" evidence="4">
    <location>
        <begin position="153"/>
        <end position="171"/>
    </location>
</feature>
<dbReference type="GeneID" id="94425854"/>
<feature type="region of interest" description="Disordered" evidence="4">
    <location>
        <begin position="490"/>
        <end position="636"/>
    </location>
</feature>
<evidence type="ECO:0000256" key="1">
    <source>
        <dbReference type="ARBA" id="ARBA00022737"/>
    </source>
</evidence>
<dbReference type="Gene3D" id="3.30.70.330">
    <property type="match status" value="2"/>
</dbReference>
<proteinExistence type="predicted"/>
<feature type="compositionally biased region" description="Polar residues" evidence="4">
    <location>
        <begin position="521"/>
        <end position="541"/>
    </location>
</feature>
<feature type="compositionally biased region" description="Polar residues" evidence="4">
    <location>
        <begin position="788"/>
        <end position="802"/>
    </location>
</feature>
<dbReference type="GO" id="GO:0005737">
    <property type="term" value="C:cytoplasm"/>
    <property type="evidence" value="ECO:0007669"/>
    <property type="project" value="UniProtKB-ARBA"/>
</dbReference>
<feature type="compositionally biased region" description="Polar residues" evidence="4">
    <location>
        <begin position="1219"/>
        <end position="1236"/>
    </location>
</feature>
<dbReference type="VEuPathDB" id="ToxoDB:CSUI_002442"/>
<sequence length="1255" mass="130522">MRDDQQTGNINNPRSGLANKRSRTGCAFIRFAYKEEALFAIKQLNRKFVMPGSQRAMEVRFAENRRQNTSGAIQTTSRTSPLSRFSTLSGSFHPFVDAGGEGCVLGATDLFLSGEERNQLKQKQNSLSTCLAAAAASLGFFQKSSGPCCPAEGRLRQPSSKEKDGGKERTLEEGFGLPSWEVSGGGGASVGAIGGGGAESSFLLSSGNYALPQHPGTTVKSSSSITTTTAATSADHLASLARAALAHHLSNSCNTRGSTQSTANMTKLTEDGEGKSINSSMVLMNGSRAGGMKEGIESLGGDREENEGSAFMQLKEFLPFQSSHSSQFRKPSSSSVSWDMMMMMAGSGSRYIPHTDFPCMQSTLSISELRERTLNDTMLGCCSIGNTEASAASNDREESSSSGESGHGGAVLGDTATDHENNTKETQKENPVRGSLVRQQEASQKIGENGKDGISSASGAAAGSGIHTARVSATTEDAKKLLSSPLLSALKDDSGARPLTSTSGDLRENTTNGEVRLPQSGGPNSASGTKGQPTPNPSTVESADGGELTTLGGVKSKLQQAGVGGGGKGGKDRRWDSPPVGVTRDTSSRSLSPSNAEAYGACANGGETSLGAGVPSHEGSVQLLSHPPLGSDSHTNTGNAMCSDFLISLLPTTPSSPALRDISQTAEEGEPLESTTQFHHNLGKILWGQAGGCSGSHSDVSRFLPSQQGGKKHSPHSNEEASAVCGEANLFIGAASHEAYTRGSGGHGERVGVARTQSTSAESFDEGFLSHLLGGSFAERMLATSGPSYTKTNASTSCATSSFDKEEMSHSAKGGFEEKQGGGGGGKRQEEDTQTVGVYRPLVFPPDLLSHASSSSFSSSSGITGESREGPSGAGGAGRVQGSQVHGPPGANVFIFHIPNEWTEQDLLTHFNVYGPVVSARIASDRVSGRNRGFGFVSFSSVQAAGAAVMAMNGFQVNGKRLKVQIKKGEEQYASFFLPQSCGGDGGGSVSTPAAGPWSSNAYKNSTSSSSSMLLSSTDNAFAVNAWQRLFDQAPSSDITMQRGGRGDLRGRVENQFSINDSMSSGNPHEERQVQRIEDSTNGSSAVTALLQAAVALRGSLSSSVGISGPKSQQHHFLSEGCHSFSQDQKKRTQIEEDGHSSAAAAATAALVAALFSTSQHEQDYHNTSSSGGRSSFSSSSGGGGGNGRSALVGVGEGRNSFHHPNYFFHPPQTIGLTSASSSSMKGQHSLLSTLGKNGDHRDGLRTSSLEHHHL</sequence>
<dbReference type="EMBL" id="MIGC01001031">
    <property type="protein sequence ID" value="PHJ23711.1"/>
    <property type="molecule type" value="Genomic_DNA"/>
</dbReference>
<evidence type="ECO:0000313" key="6">
    <source>
        <dbReference type="EMBL" id="PHJ23711.1"/>
    </source>
</evidence>
<evidence type="ECO:0000256" key="2">
    <source>
        <dbReference type="ARBA" id="ARBA00022884"/>
    </source>
</evidence>
<dbReference type="Pfam" id="PF00076">
    <property type="entry name" value="RRM_1"/>
    <property type="match status" value="1"/>
</dbReference>
<dbReference type="GO" id="GO:0010629">
    <property type="term" value="P:negative regulation of gene expression"/>
    <property type="evidence" value="ECO:0007669"/>
    <property type="project" value="UniProtKB-ARBA"/>
</dbReference>
<feature type="region of interest" description="Disordered" evidence="4">
    <location>
        <begin position="788"/>
        <end position="832"/>
    </location>
</feature>
<keyword evidence="1" id="KW-0677">Repeat</keyword>
<dbReference type="Proteomes" id="UP000221165">
    <property type="component" value="Unassembled WGS sequence"/>
</dbReference>
<feature type="compositionally biased region" description="Polar residues" evidence="4">
    <location>
        <begin position="584"/>
        <end position="595"/>
    </location>
</feature>
<feature type="region of interest" description="Disordered" evidence="4">
    <location>
        <begin position="1219"/>
        <end position="1255"/>
    </location>
</feature>
<feature type="compositionally biased region" description="Basic and acidic residues" evidence="4">
    <location>
        <begin position="416"/>
        <end position="431"/>
    </location>
</feature>
<protein>
    <submittedName>
        <fullName evidence="6">Rna recognition motif-containing protein</fullName>
    </submittedName>
</protein>
<feature type="region of interest" description="Disordered" evidence="4">
    <location>
        <begin position="1162"/>
        <end position="1197"/>
    </location>
</feature>
<feature type="compositionally biased region" description="Basic and acidic residues" evidence="4">
    <location>
        <begin position="803"/>
        <end position="820"/>
    </location>
</feature>
<dbReference type="GO" id="GO:0009967">
    <property type="term" value="P:positive regulation of signal transduction"/>
    <property type="evidence" value="ECO:0007669"/>
    <property type="project" value="UniProtKB-ARBA"/>
</dbReference>
<dbReference type="OrthoDB" id="267048at2759"/>
<dbReference type="FunFam" id="3.30.70.330:FF:000383">
    <property type="entry name" value="Sex lethal, isoform D"/>
    <property type="match status" value="1"/>
</dbReference>
<gene>
    <name evidence="6" type="ORF">CSUI_002442</name>
</gene>
<evidence type="ECO:0000256" key="4">
    <source>
        <dbReference type="SAM" id="MobiDB-lite"/>
    </source>
</evidence>
<feature type="region of interest" description="Disordered" evidence="4">
    <location>
        <begin position="1"/>
        <end position="20"/>
    </location>
</feature>
<organism evidence="6 7">
    <name type="scientific">Cystoisospora suis</name>
    <dbReference type="NCBI Taxonomy" id="483139"/>
    <lineage>
        <taxon>Eukaryota</taxon>
        <taxon>Sar</taxon>
        <taxon>Alveolata</taxon>
        <taxon>Apicomplexa</taxon>
        <taxon>Conoidasida</taxon>
        <taxon>Coccidia</taxon>
        <taxon>Eucoccidiorida</taxon>
        <taxon>Eimeriorina</taxon>
        <taxon>Sarcocystidae</taxon>
        <taxon>Cystoisospora</taxon>
    </lineage>
</organism>